<evidence type="ECO:0000256" key="4">
    <source>
        <dbReference type="ARBA" id="ARBA00022660"/>
    </source>
</evidence>
<dbReference type="AlphaFoldDB" id="R7S5L2"/>
<evidence type="ECO:0000313" key="11">
    <source>
        <dbReference type="Proteomes" id="UP000054196"/>
    </source>
</evidence>
<dbReference type="Proteomes" id="UP000054196">
    <property type="component" value="Unassembled WGS sequence"/>
</dbReference>
<keyword evidence="4" id="KW-0679">Respiratory chain</keyword>
<keyword evidence="6" id="KW-0249">Electron transport</keyword>
<evidence type="ECO:0000256" key="1">
    <source>
        <dbReference type="ARBA" id="ARBA00004443"/>
    </source>
</evidence>
<sequence>MTTIPARLAQTTRTSSSPQEARRRVVELYRLWYRSAPEICTLYALDVSPTYVRRAIRAQFEQNRHVSDPKVIDVLLLKGRQEYQETVNCWKMPDQLLGILLNPRARTQKTFMQKFLEGRDEEAALPAATGIH</sequence>
<feature type="domain" description="Complex 1 LYR protein" evidence="9">
    <location>
        <begin position="24"/>
        <end position="84"/>
    </location>
</feature>
<dbReference type="OrthoDB" id="14535at2759"/>
<comment type="similarity">
    <text evidence="2">Belongs to the complex I LYR family.</text>
</comment>
<organism evidence="10 11">
    <name type="scientific">Punctularia strigosozonata (strain HHB-11173)</name>
    <name type="common">White-rot fungus</name>
    <dbReference type="NCBI Taxonomy" id="741275"/>
    <lineage>
        <taxon>Eukaryota</taxon>
        <taxon>Fungi</taxon>
        <taxon>Dikarya</taxon>
        <taxon>Basidiomycota</taxon>
        <taxon>Agaricomycotina</taxon>
        <taxon>Agaricomycetes</taxon>
        <taxon>Corticiales</taxon>
        <taxon>Punctulariaceae</taxon>
        <taxon>Punctularia</taxon>
    </lineage>
</organism>
<keyword evidence="8" id="KW-0472">Membrane</keyword>
<keyword evidence="5" id="KW-0999">Mitochondrion inner membrane</keyword>
<dbReference type="PIRSF" id="PIRSF006643">
    <property type="entry name" value="NDUA6"/>
    <property type="match status" value="1"/>
</dbReference>
<gene>
    <name evidence="10" type="ORF">PUNSTDRAFT_128041</name>
</gene>
<keyword evidence="11" id="KW-1185">Reference proteome</keyword>
<evidence type="ECO:0000256" key="7">
    <source>
        <dbReference type="ARBA" id="ARBA00023128"/>
    </source>
</evidence>
<dbReference type="Pfam" id="PF05347">
    <property type="entry name" value="Complex1_LYR"/>
    <property type="match status" value="1"/>
</dbReference>
<dbReference type="InterPro" id="IPR045299">
    <property type="entry name" value="Complex1_LYR_NDUFA6_LYRM6"/>
</dbReference>
<dbReference type="PANTHER" id="PTHR12964:SF0">
    <property type="entry name" value="NADH DEHYDROGENASE [UBIQUINONE] 1 ALPHA SUBCOMPLEX SUBUNIT 6"/>
    <property type="match status" value="1"/>
</dbReference>
<reference evidence="11" key="1">
    <citation type="journal article" date="2012" name="Science">
        <title>The Paleozoic origin of enzymatic lignin decomposition reconstructed from 31 fungal genomes.</title>
        <authorList>
            <person name="Floudas D."/>
            <person name="Binder M."/>
            <person name="Riley R."/>
            <person name="Barry K."/>
            <person name="Blanchette R.A."/>
            <person name="Henrissat B."/>
            <person name="Martinez A.T."/>
            <person name="Otillar R."/>
            <person name="Spatafora J.W."/>
            <person name="Yadav J.S."/>
            <person name="Aerts A."/>
            <person name="Benoit I."/>
            <person name="Boyd A."/>
            <person name="Carlson A."/>
            <person name="Copeland A."/>
            <person name="Coutinho P.M."/>
            <person name="de Vries R.P."/>
            <person name="Ferreira P."/>
            <person name="Findley K."/>
            <person name="Foster B."/>
            <person name="Gaskell J."/>
            <person name="Glotzer D."/>
            <person name="Gorecki P."/>
            <person name="Heitman J."/>
            <person name="Hesse C."/>
            <person name="Hori C."/>
            <person name="Igarashi K."/>
            <person name="Jurgens J.A."/>
            <person name="Kallen N."/>
            <person name="Kersten P."/>
            <person name="Kohler A."/>
            <person name="Kuees U."/>
            <person name="Kumar T.K.A."/>
            <person name="Kuo A."/>
            <person name="LaButti K."/>
            <person name="Larrondo L.F."/>
            <person name="Lindquist E."/>
            <person name="Ling A."/>
            <person name="Lombard V."/>
            <person name="Lucas S."/>
            <person name="Lundell T."/>
            <person name="Martin R."/>
            <person name="McLaughlin D.J."/>
            <person name="Morgenstern I."/>
            <person name="Morin E."/>
            <person name="Murat C."/>
            <person name="Nagy L.G."/>
            <person name="Nolan M."/>
            <person name="Ohm R.A."/>
            <person name="Patyshakuliyeva A."/>
            <person name="Rokas A."/>
            <person name="Ruiz-Duenas F.J."/>
            <person name="Sabat G."/>
            <person name="Salamov A."/>
            <person name="Samejima M."/>
            <person name="Schmutz J."/>
            <person name="Slot J.C."/>
            <person name="St John F."/>
            <person name="Stenlid J."/>
            <person name="Sun H."/>
            <person name="Sun S."/>
            <person name="Syed K."/>
            <person name="Tsang A."/>
            <person name="Wiebenga A."/>
            <person name="Young D."/>
            <person name="Pisabarro A."/>
            <person name="Eastwood D.C."/>
            <person name="Martin F."/>
            <person name="Cullen D."/>
            <person name="Grigoriev I.V."/>
            <person name="Hibbett D.S."/>
        </authorList>
    </citation>
    <scope>NUCLEOTIDE SEQUENCE [LARGE SCALE GENOMIC DNA]</scope>
    <source>
        <strain evidence="11">HHB-11173 SS5</strain>
    </source>
</reference>
<dbReference type="CDD" id="cd20266">
    <property type="entry name" value="Complex1_LYR_NDUFA6_LYRM6"/>
    <property type="match status" value="1"/>
</dbReference>
<comment type="subcellular location">
    <subcellularLocation>
        <location evidence="1">Mitochondrion inner membrane</location>
        <topology evidence="1">Peripheral membrane protein</topology>
        <orientation evidence="1">Matrix side</orientation>
    </subcellularLocation>
</comment>
<accession>R7S5L2</accession>
<keyword evidence="7" id="KW-0496">Mitochondrion</keyword>
<proteinExistence type="inferred from homology"/>
<evidence type="ECO:0000259" key="9">
    <source>
        <dbReference type="Pfam" id="PF05347"/>
    </source>
</evidence>
<dbReference type="PANTHER" id="PTHR12964">
    <property type="entry name" value="NADH-UBIQUINONE OXIDOREDUCTASE B14 SUBUNIT"/>
    <property type="match status" value="1"/>
</dbReference>
<dbReference type="eggNOG" id="KOG3426">
    <property type="taxonomic scope" value="Eukaryota"/>
</dbReference>
<evidence type="ECO:0000256" key="2">
    <source>
        <dbReference type="ARBA" id="ARBA00009508"/>
    </source>
</evidence>
<evidence type="ECO:0000313" key="10">
    <source>
        <dbReference type="EMBL" id="EIN05267.1"/>
    </source>
</evidence>
<evidence type="ECO:0000256" key="8">
    <source>
        <dbReference type="ARBA" id="ARBA00023136"/>
    </source>
</evidence>
<dbReference type="InterPro" id="IPR016488">
    <property type="entry name" value="NADH_Ub_cplx-1_asu_su-6"/>
</dbReference>
<protein>
    <recommendedName>
        <fullName evidence="9">Complex 1 LYR protein domain-containing protein</fullName>
    </recommendedName>
</protein>
<dbReference type="GO" id="GO:0005743">
    <property type="term" value="C:mitochondrial inner membrane"/>
    <property type="evidence" value="ECO:0007669"/>
    <property type="project" value="UniProtKB-SubCell"/>
</dbReference>
<evidence type="ECO:0000256" key="3">
    <source>
        <dbReference type="ARBA" id="ARBA00022448"/>
    </source>
</evidence>
<dbReference type="GO" id="GO:0006979">
    <property type="term" value="P:response to oxidative stress"/>
    <property type="evidence" value="ECO:0007669"/>
    <property type="project" value="TreeGrafter"/>
</dbReference>
<dbReference type="OMA" id="EICTLYA"/>
<dbReference type="EMBL" id="JH687551">
    <property type="protein sequence ID" value="EIN05267.1"/>
    <property type="molecule type" value="Genomic_DNA"/>
</dbReference>
<dbReference type="GO" id="GO:0045271">
    <property type="term" value="C:respiratory chain complex I"/>
    <property type="evidence" value="ECO:0007669"/>
    <property type="project" value="InterPro"/>
</dbReference>
<dbReference type="InterPro" id="IPR008011">
    <property type="entry name" value="Complex1_LYR_dom"/>
</dbReference>
<dbReference type="KEGG" id="psq:PUNSTDRAFT_128041"/>
<dbReference type="RefSeq" id="XP_007387670.1">
    <property type="nucleotide sequence ID" value="XM_007387608.1"/>
</dbReference>
<dbReference type="HOGENOM" id="CLU_111660_2_0_1"/>
<evidence type="ECO:0000256" key="5">
    <source>
        <dbReference type="ARBA" id="ARBA00022792"/>
    </source>
</evidence>
<dbReference type="GeneID" id="18878105"/>
<keyword evidence="3" id="KW-0813">Transport</keyword>
<evidence type="ECO:0000256" key="6">
    <source>
        <dbReference type="ARBA" id="ARBA00022982"/>
    </source>
</evidence>
<name>R7S5L2_PUNST</name>